<proteinExistence type="predicted"/>
<protein>
    <submittedName>
        <fullName evidence="2">Uncharacterized protein</fullName>
    </submittedName>
</protein>
<dbReference type="Proteomes" id="UP000244855">
    <property type="component" value="Unassembled WGS sequence"/>
</dbReference>
<evidence type="ECO:0000313" key="3">
    <source>
        <dbReference type="Proteomes" id="UP000244855"/>
    </source>
</evidence>
<dbReference type="EMBL" id="KZ805849">
    <property type="protein sequence ID" value="PVH91514.1"/>
    <property type="molecule type" value="Genomic_DNA"/>
</dbReference>
<evidence type="ECO:0000256" key="1">
    <source>
        <dbReference type="SAM" id="MobiDB-lite"/>
    </source>
</evidence>
<feature type="compositionally biased region" description="Basic residues" evidence="1">
    <location>
        <begin position="1"/>
        <end position="10"/>
    </location>
</feature>
<gene>
    <name evidence="2" type="ORF">DM02DRAFT_340028</name>
</gene>
<feature type="compositionally biased region" description="Acidic residues" evidence="1">
    <location>
        <begin position="48"/>
        <end position="67"/>
    </location>
</feature>
<reference evidence="2 3" key="1">
    <citation type="journal article" date="2018" name="Sci. Rep.">
        <title>Comparative genomics provides insights into the lifestyle and reveals functional heterogeneity of dark septate endophytic fungi.</title>
        <authorList>
            <person name="Knapp D.G."/>
            <person name="Nemeth J.B."/>
            <person name="Barry K."/>
            <person name="Hainaut M."/>
            <person name="Henrissat B."/>
            <person name="Johnson J."/>
            <person name="Kuo A."/>
            <person name="Lim J.H.P."/>
            <person name="Lipzen A."/>
            <person name="Nolan M."/>
            <person name="Ohm R.A."/>
            <person name="Tamas L."/>
            <person name="Grigoriev I.V."/>
            <person name="Spatafora J.W."/>
            <person name="Nagy L.G."/>
            <person name="Kovacs G.M."/>
        </authorList>
    </citation>
    <scope>NUCLEOTIDE SEQUENCE [LARGE SCALE GENOMIC DNA]</scope>
    <source>
        <strain evidence="2 3">DSE2036</strain>
    </source>
</reference>
<accession>A0A2V1D2M1</accession>
<dbReference type="AlphaFoldDB" id="A0A2V1D2M1"/>
<feature type="region of interest" description="Disordered" evidence="1">
    <location>
        <begin position="1"/>
        <end position="137"/>
    </location>
</feature>
<organism evidence="2 3">
    <name type="scientific">Periconia macrospinosa</name>
    <dbReference type="NCBI Taxonomy" id="97972"/>
    <lineage>
        <taxon>Eukaryota</taxon>
        <taxon>Fungi</taxon>
        <taxon>Dikarya</taxon>
        <taxon>Ascomycota</taxon>
        <taxon>Pezizomycotina</taxon>
        <taxon>Dothideomycetes</taxon>
        <taxon>Pleosporomycetidae</taxon>
        <taxon>Pleosporales</taxon>
        <taxon>Massarineae</taxon>
        <taxon>Periconiaceae</taxon>
        <taxon>Periconia</taxon>
    </lineage>
</organism>
<keyword evidence="3" id="KW-1185">Reference proteome</keyword>
<name>A0A2V1D2M1_9PLEO</name>
<sequence length="137" mass="14357">MYSSLHKRCGKGPWISGNEDALASNKGHNVHSADEGSSLTGCSNDERLEGEDWGDENSGDESSEDGPYESSFVASGDDPFATSDESQFFPSDCSTEDSTSDGDSGISLLELDEMIQSGGDGHGGLVLRSSARAPGDR</sequence>
<evidence type="ECO:0000313" key="2">
    <source>
        <dbReference type="EMBL" id="PVH91514.1"/>
    </source>
</evidence>